<dbReference type="Gene3D" id="6.10.340.10">
    <property type="match status" value="1"/>
</dbReference>
<dbReference type="CDD" id="cd06225">
    <property type="entry name" value="HAMP"/>
    <property type="match status" value="1"/>
</dbReference>
<evidence type="ECO:0000259" key="3">
    <source>
        <dbReference type="PROSITE" id="PS50887"/>
    </source>
</evidence>
<gene>
    <name evidence="4" type="ORF">SAMN02745132_03707</name>
</gene>
<keyword evidence="1" id="KW-1133">Transmembrane helix</keyword>
<evidence type="ECO:0000256" key="1">
    <source>
        <dbReference type="SAM" id="Phobius"/>
    </source>
</evidence>
<dbReference type="CDD" id="cd01949">
    <property type="entry name" value="GGDEF"/>
    <property type="match status" value="1"/>
</dbReference>
<protein>
    <submittedName>
        <fullName evidence="4">Diguanylate cyclase (GGDEF) domain-containing protein</fullName>
    </submittedName>
</protein>
<dbReference type="Pfam" id="PF17152">
    <property type="entry name" value="CHASE8"/>
    <property type="match status" value="1"/>
</dbReference>
<keyword evidence="1" id="KW-0472">Membrane</keyword>
<dbReference type="EMBL" id="FUXU01000065">
    <property type="protein sequence ID" value="SKA63103.1"/>
    <property type="molecule type" value="Genomic_DNA"/>
</dbReference>
<keyword evidence="5" id="KW-1185">Reference proteome</keyword>
<feature type="domain" description="GGDEF" evidence="3">
    <location>
        <begin position="504"/>
        <end position="635"/>
    </location>
</feature>
<dbReference type="InterPro" id="IPR033417">
    <property type="entry name" value="CHASE8"/>
</dbReference>
<feature type="transmembrane region" description="Helical" evidence="1">
    <location>
        <begin position="156"/>
        <end position="178"/>
    </location>
</feature>
<dbReference type="PANTHER" id="PTHR44757">
    <property type="entry name" value="DIGUANYLATE CYCLASE DGCP"/>
    <property type="match status" value="1"/>
</dbReference>
<keyword evidence="1" id="KW-0812">Transmembrane</keyword>
<dbReference type="PANTHER" id="PTHR44757:SF2">
    <property type="entry name" value="BIOFILM ARCHITECTURE MAINTENANCE PROTEIN MBAA"/>
    <property type="match status" value="1"/>
</dbReference>
<dbReference type="InterPro" id="IPR029787">
    <property type="entry name" value="Nucleotide_cyclase"/>
</dbReference>
<accession>A0A1T4VDZ5</accession>
<feature type="domain" description="HAMP" evidence="2">
    <location>
        <begin position="180"/>
        <end position="233"/>
    </location>
</feature>
<dbReference type="RefSeq" id="WP_078753887.1">
    <property type="nucleotide sequence ID" value="NZ_FUXU01000065.1"/>
</dbReference>
<dbReference type="InterPro" id="IPR000160">
    <property type="entry name" value="GGDEF_dom"/>
</dbReference>
<dbReference type="InterPro" id="IPR003660">
    <property type="entry name" value="HAMP_dom"/>
</dbReference>
<dbReference type="AlphaFoldDB" id="A0A1T4VDZ5"/>
<feature type="transmembrane region" description="Helical" evidence="1">
    <location>
        <begin position="20"/>
        <end position="42"/>
    </location>
</feature>
<dbReference type="NCBIfam" id="TIGR00254">
    <property type="entry name" value="GGDEF"/>
    <property type="match status" value="1"/>
</dbReference>
<evidence type="ECO:0000259" key="2">
    <source>
        <dbReference type="PROSITE" id="PS50885"/>
    </source>
</evidence>
<dbReference type="Proteomes" id="UP000190162">
    <property type="component" value="Unassembled WGS sequence"/>
</dbReference>
<dbReference type="GO" id="GO:0016020">
    <property type="term" value="C:membrane"/>
    <property type="evidence" value="ECO:0007669"/>
    <property type="project" value="InterPro"/>
</dbReference>
<reference evidence="5" key="1">
    <citation type="submission" date="2017-02" db="EMBL/GenBank/DDBJ databases">
        <authorList>
            <person name="Varghese N."/>
            <person name="Submissions S."/>
        </authorList>
    </citation>
    <scope>NUCLEOTIDE SEQUENCE [LARGE SCALE GENOMIC DNA]</scope>
    <source>
        <strain evidence="5">DSM 22720</strain>
    </source>
</reference>
<dbReference type="OrthoDB" id="9812260at2"/>
<organism evidence="4 5">
    <name type="scientific">Enterovibrio nigricans DSM 22720</name>
    <dbReference type="NCBI Taxonomy" id="1121868"/>
    <lineage>
        <taxon>Bacteria</taxon>
        <taxon>Pseudomonadati</taxon>
        <taxon>Pseudomonadota</taxon>
        <taxon>Gammaproteobacteria</taxon>
        <taxon>Vibrionales</taxon>
        <taxon>Vibrionaceae</taxon>
        <taxon>Enterovibrio</taxon>
    </lineage>
</organism>
<dbReference type="PROSITE" id="PS50885">
    <property type="entry name" value="HAMP"/>
    <property type="match status" value="1"/>
</dbReference>
<dbReference type="GO" id="GO:0007165">
    <property type="term" value="P:signal transduction"/>
    <property type="evidence" value="ECO:0007669"/>
    <property type="project" value="InterPro"/>
</dbReference>
<dbReference type="SUPFAM" id="SSF55073">
    <property type="entry name" value="Nucleotide cyclase"/>
    <property type="match status" value="1"/>
</dbReference>
<dbReference type="Gene3D" id="3.30.70.270">
    <property type="match status" value="1"/>
</dbReference>
<evidence type="ECO:0000313" key="5">
    <source>
        <dbReference type="Proteomes" id="UP000190162"/>
    </source>
</evidence>
<dbReference type="Pfam" id="PF00672">
    <property type="entry name" value="HAMP"/>
    <property type="match status" value="1"/>
</dbReference>
<dbReference type="InterPro" id="IPR035965">
    <property type="entry name" value="PAS-like_dom_sf"/>
</dbReference>
<dbReference type="SUPFAM" id="SSF55785">
    <property type="entry name" value="PYP-like sensor domain (PAS domain)"/>
    <property type="match status" value="1"/>
</dbReference>
<proteinExistence type="predicted"/>
<dbReference type="InterPro" id="IPR052155">
    <property type="entry name" value="Biofilm_reg_signaling"/>
</dbReference>
<evidence type="ECO:0000313" key="4">
    <source>
        <dbReference type="EMBL" id="SKA63103.1"/>
    </source>
</evidence>
<dbReference type="InterPro" id="IPR043128">
    <property type="entry name" value="Rev_trsase/Diguanyl_cyclase"/>
</dbReference>
<dbReference type="SMART" id="SM00304">
    <property type="entry name" value="HAMP"/>
    <property type="match status" value="1"/>
</dbReference>
<sequence length="642" mass="71276">MIPQFIKNLPLRVKLILPTWLLMTIFVIGGGMATTQIVSLYLEKGLASRANILASGAASNLTAALAFEDIASAKEQLTALSYDPDLVFAKVSRENGTEFASYSRLPDDCAPHPAGFLCNTTLLETVSKPIILGAETLGTLNLYFSKAWVTEEEQRFTGYLVMATAALSLFALFFARAIHGFVSQPLSSLHRSMSNMIRLGIMSHTLPVTRHDELGQLTQCFNDMVTSLYERDKQLVATLRQLEDKSIYINRVLDTIDHGIMVVAPGDIVTYSNPAADIELKAIGCVPTDLDQILADFEPTKTLLNISSAIDEHKPVFGVEICHRASGKLFRVRSTPMASAQHSLVQFEDITTLQMAEQRRKLAELIFDQSQDATLVLSRSLAVEAQNTTCLRTFGAVTYWHELFSQQKGYLNNKELKHLLLNGFYTWTSPLICSSGNILPCRIDARTVTNRNGKVEAFVISIFDLTTKLELKRLNHIAHHDPLTQLANRTHAITALTQAHVQGQDVHVLFVDLDGFKNVNDQYGHHVGDELLKVVAKRLKGTVSGEDLVARLTGDEFIIGIRGRGRIDHILERLVKKLHEPVLVEGVRPQISASIGIRYWDKDDTTSLKLVIDQADKAMYEAKAMGKNRYAYSSEGVDTVLI</sequence>
<dbReference type="Pfam" id="PF00990">
    <property type="entry name" value="GGDEF"/>
    <property type="match status" value="1"/>
</dbReference>
<name>A0A1T4VDZ5_9GAMM</name>
<dbReference type="SMART" id="SM00267">
    <property type="entry name" value="GGDEF"/>
    <property type="match status" value="1"/>
</dbReference>
<dbReference type="PROSITE" id="PS50887">
    <property type="entry name" value="GGDEF"/>
    <property type="match status" value="1"/>
</dbReference>